<dbReference type="Proteomes" id="UP000735302">
    <property type="component" value="Unassembled WGS sequence"/>
</dbReference>
<evidence type="ECO:0000256" key="1">
    <source>
        <dbReference type="SAM" id="MobiDB-lite"/>
    </source>
</evidence>
<gene>
    <name evidence="2" type="ORF">PoB_004894700</name>
</gene>
<keyword evidence="3" id="KW-1185">Reference proteome</keyword>
<evidence type="ECO:0000313" key="3">
    <source>
        <dbReference type="Proteomes" id="UP000735302"/>
    </source>
</evidence>
<protein>
    <submittedName>
        <fullName evidence="2">Uncharacterized protein</fullName>
    </submittedName>
</protein>
<comment type="caution">
    <text evidence="2">The sequence shown here is derived from an EMBL/GenBank/DDBJ whole genome shotgun (WGS) entry which is preliminary data.</text>
</comment>
<dbReference type="AlphaFoldDB" id="A0AAV4BTX6"/>
<feature type="compositionally biased region" description="Basic and acidic residues" evidence="1">
    <location>
        <begin position="442"/>
        <end position="459"/>
    </location>
</feature>
<dbReference type="EMBL" id="BLXT01005385">
    <property type="protein sequence ID" value="GFO22442.1"/>
    <property type="molecule type" value="Genomic_DNA"/>
</dbReference>
<reference evidence="2 3" key="1">
    <citation type="journal article" date="2021" name="Elife">
        <title>Chloroplast acquisition without the gene transfer in kleptoplastic sea slugs, Plakobranchus ocellatus.</title>
        <authorList>
            <person name="Maeda T."/>
            <person name="Takahashi S."/>
            <person name="Yoshida T."/>
            <person name="Shimamura S."/>
            <person name="Takaki Y."/>
            <person name="Nagai Y."/>
            <person name="Toyoda A."/>
            <person name="Suzuki Y."/>
            <person name="Arimoto A."/>
            <person name="Ishii H."/>
            <person name="Satoh N."/>
            <person name="Nishiyama T."/>
            <person name="Hasebe M."/>
            <person name="Maruyama T."/>
            <person name="Minagawa J."/>
            <person name="Obokata J."/>
            <person name="Shigenobu S."/>
        </authorList>
    </citation>
    <scope>NUCLEOTIDE SEQUENCE [LARGE SCALE GENOMIC DNA]</scope>
</reference>
<dbReference type="PANTHER" id="PTHR46585">
    <property type="entry name" value="INTEGRASE CORE DOMAIN CONTAINING PROTEIN"/>
    <property type="match status" value="1"/>
</dbReference>
<feature type="region of interest" description="Disordered" evidence="1">
    <location>
        <begin position="436"/>
        <end position="459"/>
    </location>
</feature>
<name>A0AAV4BTX6_9GAST</name>
<organism evidence="2 3">
    <name type="scientific">Plakobranchus ocellatus</name>
    <dbReference type="NCBI Taxonomy" id="259542"/>
    <lineage>
        <taxon>Eukaryota</taxon>
        <taxon>Metazoa</taxon>
        <taxon>Spiralia</taxon>
        <taxon>Lophotrochozoa</taxon>
        <taxon>Mollusca</taxon>
        <taxon>Gastropoda</taxon>
        <taxon>Heterobranchia</taxon>
        <taxon>Euthyneura</taxon>
        <taxon>Panpulmonata</taxon>
        <taxon>Sacoglossa</taxon>
        <taxon>Placobranchoidea</taxon>
        <taxon>Plakobranchidae</taxon>
        <taxon>Plakobranchus</taxon>
    </lineage>
</organism>
<proteinExistence type="predicted"/>
<accession>A0AAV4BTX6</accession>
<sequence>MFRYFTKTRQYRYLDVLQDLVNSYNNSYHDSIKRSPASENRQNQEEVWQTLYGSTETKPKIPKLKVGDFVRLARARRCFSKGYLPAWIVETFRVKVVRKTVPVTYVRWLGYDIHLDSRDWEVGLVEVQAPITWHNVNREDECWLFISEHDRIQRKQINHRAILSAGLYKDVQTAVERLNIELPRIIGQLKSKSTEVPITFNYKEDSMRASLEVNDPTILCRLSPDSCEILEIEDREYQGPAVTTSRQPFTNAFGQCTVYIYTDRIEPRHVGDTLAPLLRVIPLDGKQGDLLHPNSCECAFSGLDLFAVPPTQCIVENGFWVEHHPILTLTGTGPVEFVVNGRGEEYMDLPETFLHVLVKVTKPDGRALTDTDIVAPTNLYAEALFSQVDVSLNGNLTTPSQNTYPWRCFLESLLSYGPDALGSQLALSGFSRDTAGELDNMDGEKNEGFAERAKMDQRK</sequence>
<dbReference type="PANTHER" id="PTHR46585:SF1">
    <property type="entry name" value="CHROMO DOMAIN-CONTAINING PROTEIN"/>
    <property type="match status" value="1"/>
</dbReference>
<evidence type="ECO:0000313" key="2">
    <source>
        <dbReference type="EMBL" id="GFO22442.1"/>
    </source>
</evidence>